<comment type="caution">
    <text evidence="2">The sequence shown here is derived from an EMBL/GenBank/DDBJ whole genome shotgun (WGS) entry which is preliminary data.</text>
</comment>
<organism evidence="2 3">
    <name type="scientific">Streptomyces enissocaesilis</name>
    <dbReference type="NCBI Taxonomy" id="332589"/>
    <lineage>
        <taxon>Bacteria</taxon>
        <taxon>Bacillati</taxon>
        <taxon>Actinomycetota</taxon>
        <taxon>Actinomycetes</taxon>
        <taxon>Kitasatosporales</taxon>
        <taxon>Streptomycetaceae</taxon>
        <taxon>Streptomyces</taxon>
        <taxon>Streptomyces rochei group</taxon>
    </lineage>
</organism>
<evidence type="ECO:0000313" key="2">
    <source>
        <dbReference type="EMBL" id="GAA2935422.1"/>
    </source>
</evidence>
<reference evidence="2 3" key="1">
    <citation type="journal article" date="2019" name="Int. J. Syst. Evol. Microbiol.">
        <title>The Global Catalogue of Microorganisms (GCM) 10K type strain sequencing project: providing services to taxonomists for standard genome sequencing and annotation.</title>
        <authorList>
            <consortium name="The Broad Institute Genomics Platform"/>
            <consortium name="The Broad Institute Genome Sequencing Center for Infectious Disease"/>
            <person name="Wu L."/>
            <person name="Ma J."/>
        </authorList>
    </citation>
    <scope>NUCLEOTIDE SEQUENCE [LARGE SCALE GENOMIC DNA]</scope>
    <source>
        <strain evidence="2 3">JCM 9088</strain>
    </source>
</reference>
<dbReference type="Proteomes" id="UP001500403">
    <property type="component" value="Unassembled WGS sequence"/>
</dbReference>
<sequence>MHPRALAYRAEAAGIDGTTPSTGRYTVHGQAMSGWLLVALCAATGAYCLLRLRSGGGEHREEAGGDALMGFGMAAMAVPAAVLAPPAWGWMPYAGVFGGAALRALWQARGSAHHAHHLVGSLAMVYMALAMAPGSGGSAHAGHPSGYAAAGGIPLLTGALLLYYAAYVLCSGVRLMPVAAAAGSTAAGAEVQVEVNGGAGGSSGGGREAVPWGARSELALACRVSMGIGMIAMLVTL</sequence>
<keyword evidence="1" id="KW-0812">Transmembrane</keyword>
<accession>A0ABN3X4S7</accession>
<feature type="transmembrane region" description="Helical" evidence="1">
    <location>
        <begin position="118"/>
        <end position="135"/>
    </location>
</feature>
<dbReference type="InterPro" id="IPR033458">
    <property type="entry name" value="DUF5134"/>
</dbReference>
<keyword evidence="1" id="KW-1133">Transmembrane helix</keyword>
<proteinExistence type="predicted"/>
<evidence type="ECO:0000313" key="3">
    <source>
        <dbReference type="Proteomes" id="UP001500403"/>
    </source>
</evidence>
<dbReference type="Pfam" id="PF17197">
    <property type="entry name" value="DUF5134"/>
    <property type="match status" value="1"/>
</dbReference>
<protein>
    <submittedName>
        <fullName evidence="2">DUF5134 domain-containing protein</fullName>
    </submittedName>
</protein>
<dbReference type="EMBL" id="BAAAUD010000020">
    <property type="protein sequence ID" value="GAA2935422.1"/>
    <property type="molecule type" value="Genomic_DNA"/>
</dbReference>
<keyword evidence="1" id="KW-0472">Membrane</keyword>
<keyword evidence="3" id="KW-1185">Reference proteome</keyword>
<evidence type="ECO:0000256" key="1">
    <source>
        <dbReference type="SAM" id="Phobius"/>
    </source>
</evidence>
<feature type="transmembrane region" description="Helical" evidence="1">
    <location>
        <begin position="32"/>
        <end position="52"/>
    </location>
</feature>
<feature type="transmembrane region" description="Helical" evidence="1">
    <location>
        <begin position="147"/>
        <end position="166"/>
    </location>
</feature>
<gene>
    <name evidence="2" type="ORF">GCM10010446_20550</name>
</gene>
<name>A0ABN3X4S7_9ACTN</name>